<proteinExistence type="predicted"/>
<feature type="region of interest" description="Disordered" evidence="1">
    <location>
        <begin position="83"/>
        <end position="130"/>
    </location>
</feature>
<dbReference type="EMBL" id="NJES01000507">
    <property type="protein sequence ID" value="PHH71479.1"/>
    <property type="molecule type" value="Genomic_DNA"/>
</dbReference>
<accession>A0A2C5XGE4</accession>
<dbReference type="AlphaFoldDB" id="A0A2C5XGE4"/>
<name>A0A2C5XGE4_9HYPO</name>
<gene>
    <name evidence="2" type="ORF">CDD80_5245</name>
</gene>
<evidence type="ECO:0000256" key="1">
    <source>
        <dbReference type="SAM" id="MobiDB-lite"/>
    </source>
</evidence>
<feature type="region of interest" description="Disordered" evidence="1">
    <location>
        <begin position="161"/>
        <end position="200"/>
    </location>
</feature>
<organism evidence="2 3">
    <name type="scientific">Ophiocordyceps camponoti-rufipedis</name>
    <dbReference type="NCBI Taxonomy" id="2004952"/>
    <lineage>
        <taxon>Eukaryota</taxon>
        <taxon>Fungi</taxon>
        <taxon>Dikarya</taxon>
        <taxon>Ascomycota</taxon>
        <taxon>Pezizomycotina</taxon>
        <taxon>Sordariomycetes</taxon>
        <taxon>Hypocreomycetidae</taxon>
        <taxon>Hypocreales</taxon>
        <taxon>Ophiocordycipitaceae</taxon>
        <taxon>Ophiocordyceps</taxon>
    </lineage>
</organism>
<comment type="caution">
    <text evidence="2">The sequence shown here is derived from an EMBL/GenBank/DDBJ whole genome shotgun (WGS) entry which is preliminary data.</text>
</comment>
<feature type="compositionally biased region" description="Polar residues" evidence="1">
    <location>
        <begin position="185"/>
        <end position="200"/>
    </location>
</feature>
<evidence type="ECO:0000313" key="2">
    <source>
        <dbReference type="EMBL" id="PHH71479.1"/>
    </source>
</evidence>
<sequence length="270" mass="29721">MPMISSSLIPQASRKPWLPFPPDIEMIDDSGFRSDGALRKKHLQNRQNSLPRRLLSPSPHIRKPHVQTELLVLASLQPSLIRRRALMPRRSSQRPQGKMLSHGHGSNDDNLRHENPPPLPVTSRRKDEDKGIGRITQKIHRQRPPHLMALSIPSIRRSKYVVPPLRCPPTNKPDKTPEDAAGYPRQSSPRNTCNPASTHTTTLRTLPVSPLAVSGATTVVGSAASGSDARPGDTEPWSSGVRTEAGPMTSLIGGFSTAEEFEQGEISFYS</sequence>
<dbReference type="Proteomes" id="UP000226431">
    <property type="component" value="Unassembled WGS sequence"/>
</dbReference>
<protein>
    <submittedName>
        <fullName evidence="2">Uncharacterized protein</fullName>
    </submittedName>
</protein>
<evidence type="ECO:0000313" key="3">
    <source>
        <dbReference type="Proteomes" id="UP000226431"/>
    </source>
</evidence>
<reference evidence="2 3" key="1">
    <citation type="submission" date="2017-06" db="EMBL/GenBank/DDBJ databases">
        <title>Ant-infecting Ophiocordyceps genomes reveal a high diversity of potential behavioral manipulation genes and a possible major role for enterotoxins.</title>
        <authorList>
            <person name="De Bekker C."/>
            <person name="Evans H.C."/>
            <person name="Brachmann A."/>
            <person name="Hughes D.P."/>
        </authorList>
    </citation>
    <scope>NUCLEOTIDE SEQUENCE [LARGE SCALE GENOMIC DNA]</scope>
    <source>
        <strain evidence="2 3">Map16</strain>
    </source>
</reference>
<feature type="region of interest" description="Disordered" evidence="1">
    <location>
        <begin position="221"/>
        <end position="257"/>
    </location>
</feature>
<keyword evidence="3" id="KW-1185">Reference proteome</keyword>
<feature type="compositionally biased region" description="Basic and acidic residues" evidence="1">
    <location>
        <begin position="105"/>
        <end position="115"/>
    </location>
</feature>